<gene>
    <name evidence="2" type="ORF">Csp_D33010</name>
</gene>
<dbReference type="InterPro" id="IPR035994">
    <property type="entry name" value="Nucleoside_phosphorylase_sf"/>
</dbReference>
<dbReference type="GO" id="GO:0009116">
    <property type="term" value="P:nucleoside metabolic process"/>
    <property type="evidence" value="ECO:0007669"/>
    <property type="project" value="InterPro"/>
</dbReference>
<dbReference type="Gene3D" id="3.40.50.1580">
    <property type="entry name" value="Nucleoside phosphorylase domain"/>
    <property type="match status" value="1"/>
</dbReference>
<feature type="domain" description="Nucleoside phosphorylase" evidence="1">
    <location>
        <begin position="95"/>
        <end position="302"/>
    </location>
</feature>
<dbReference type="InterPro" id="IPR000845">
    <property type="entry name" value="Nucleoside_phosphorylase_d"/>
</dbReference>
<dbReference type="AlphaFoldDB" id="C9YFE5"/>
<dbReference type="EMBL" id="FN543107">
    <property type="protein sequence ID" value="CBA32610.1"/>
    <property type="molecule type" value="Genomic_DNA"/>
</dbReference>
<name>C9YFE5_CURXX</name>
<dbReference type="SUPFAM" id="SSF53167">
    <property type="entry name" value="Purine and uridine phosphorylases"/>
    <property type="match status" value="1"/>
</dbReference>
<sequence length="344" mass="37295">MPALPRIDWSAIGKPAPKLQDLPAGTPANMLPSADVVVITWASAEWAAMEHVFVESDRDMPYSEAVKGYWDGWTKYDTDLPDHSHTPDWTYWGYYRLVKIEGQTVLLFKSNTHLDWPGASFLATLTERFCTQVQPSLIMSIGTAGGCRPQDHLGTVNVVNAATMYEQGQSPSAWPNYSNSYAPAWSIIAKSGFSSLLFHIPATSDNLQSIADQFNTFYGTSYPLSILNADGLDTPTTLPALNNLTLSQTPLLTASTFVVGTTAGEYANFAVIEMDDAVIAQTCQAQSVAFGFVRNVSDPAQNPDLPSKMQANWGSAVYDVFGFYTSYNGALAAWAIIAGMGAPS</sequence>
<protein>
    <recommendedName>
        <fullName evidence="1">Nucleoside phosphorylase domain-containing protein</fullName>
    </recommendedName>
</protein>
<evidence type="ECO:0000313" key="2">
    <source>
        <dbReference type="EMBL" id="CBA32610.1"/>
    </source>
</evidence>
<proteinExistence type="predicted"/>
<reference evidence="2" key="1">
    <citation type="journal article" date="2010" name="Nature">
        <title>The Dynamic genome of Hydra.</title>
        <authorList>
            <person name="Chapman J.A."/>
            <person name="Kirkness E.F."/>
            <person name="Simakov O."/>
            <person name="Hampson S.E."/>
            <person name="Mitros T."/>
            <person name="Weinmaier T."/>
            <person name="Rattei T."/>
            <person name="Balasubramanian P.G."/>
            <person name="Borman J."/>
            <person name="Busam D."/>
            <person name="Disbennett K."/>
            <person name="Pfannkoch C."/>
            <person name="Sumin N."/>
            <person name="Sutton G."/>
            <person name="Viswanathan L."/>
            <person name="Walenz B."/>
            <person name="Goodstein D.M."/>
            <person name="Hellsten U."/>
            <person name="Kawashima T."/>
            <person name="Prochnik S.E."/>
            <person name="Putnam N.H."/>
            <person name="Shu S."/>
            <person name="Blumberg B."/>
            <person name="Dana C.E."/>
            <person name="Gee L."/>
            <person name="Kibler D.F."/>
            <person name="Law L."/>
            <person name="Lindgens D."/>
            <person name="Martinez D.E."/>
            <person name="Peng J."/>
            <person name="Wigge P.A."/>
            <person name="Bertulat B."/>
            <person name="Guder C."/>
            <person name="Nakamura Y."/>
            <person name="Ozbek S."/>
            <person name="Watanabe H."/>
            <person name="Khalturin K."/>
            <person name="Hemmrich G."/>
            <person name="Franke A."/>
            <person name="Augustin R."/>
            <person name="Fraune S."/>
            <person name="Hayakawa E."/>
            <person name="Hayakawa S."/>
            <person name="Hirose M."/>
            <person name="Hwang J."/>
            <person name="Ikeo K."/>
            <person name="Nishimiya-Fujisawa C."/>
            <person name="Ogura A."/>
            <person name="Takahashi T."/>
            <person name="Steinmetz P.R."/>
            <person name="Zhang X."/>
            <person name="Aufschnaiter R."/>
            <person name="Eder M.K."/>
            <person name="Gorny A.K."/>
            <person name="Salvenmoser W."/>
            <person name="Heimberg A.M."/>
            <person name="Wheeler B.M."/>
            <person name="Peterson K.J."/>
            <person name="Boettger A."/>
            <person name="Tischler P."/>
            <person name="Wolf A."/>
            <person name="Gojobori T."/>
            <person name="Remington K.A."/>
            <person name="Strausberg R.L."/>
            <person name="Venter J."/>
            <person name="Technau U."/>
            <person name="Hobmayer B."/>
            <person name="Bosch T.C."/>
            <person name="Holstein T.W."/>
            <person name="Fujisawa T."/>
            <person name="Bode H.R."/>
            <person name="David C.N."/>
            <person name="Rokhsar D.S."/>
            <person name="Steele R.E."/>
        </authorList>
    </citation>
    <scope>NUCLEOTIDE SEQUENCE</scope>
</reference>
<organism evidence="2">
    <name type="scientific">Curvibacter symbiont subsp. Hydra magnipapillata</name>
    <dbReference type="NCBI Taxonomy" id="667019"/>
    <lineage>
        <taxon>Bacteria</taxon>
        <taxon>Pseudomonadati</taxon>
        <taxon>Pseudomonadota</taxon>
        <taxon>Betaproteobacteria</taxon>
        <taxon>Burkholderiales</taxon>
        <taxon>Comamonadaceae</taxon>
        <taxon>Curvibacter</taxon>
    </lineage>
</organism>
<dbReference type="Pfam" id="PF01048">
    <property type="entry name" value="PNP_UDP_1"/>
    <property type="match status" value="1"/>
</dbReference>
<accession>C9YFE5</accession>
<evidence type="ECO:0000259" key="1">
    <source>
        <dbReference type="Pfam" id="PF01048"/>
    </source>
</evidence>
<dbReference type="GO" id="GO:0003824">
    <property type="term" value="F:catalytic activity"/>
    <property type="evidence" value="ECO:0007669"/>
    <property type="project" value="InterPro"/>
</dbReference>